<evidence type="ECO:0000259" key="4">
    <source>
        <dbReference type="Pfam" id="PF04052"/>
    </source>
</evidence>
<evidence type="ECO:0000256" key="2">
    <source>
        <dbReference type="SAM" id="MobiDB-lite"/>
    </source>
</evidence>
<feature type="region of interest" description="Disordered" evidence="2">
    <location>
        <begin position="30"/>
        <end position="56"/>
    </location>
</feature>
<dbReference type="SUPFAM" id="SSF52964">
    <property type="entry name" value="TolB, N-terminal domain"/>
    <property type="match status" value="1"/>
</dbReference>
<reference evidence="5 6" key="1">
    <citation type="submission" date="2015-03" db="EMBL/GenBank/DDBJ databases">
        <title>Genome assembly of Sandaracinus amylolyticus DSM 53668.</title>
        <authorList>
            <person name="Sharma G."/>
            <person name="Subramanian S."/>
        </authorList>
    </citation>
    <scope>NUCLEOTIDE SEQUENCE [LARGE SCALE GENOMIC DNA]</scope>
    <source>
        <strain evidence="5 6">DSM 53668</strain>
    </source>
</reference>
<evidence type="ECO:0000256" key="3">
    <source>
        <dbReference type="SAM" id="SignalP"/>
    </source>
</evidence>
<comment type="similarity">
    <text evidence="1">Belongs to the TolB family.</text>
</comment>
<keyword evidence="6" id="KW-1185">Reference proteome</keyword>
<dbReference type="PANTHER" id="PTHR36842:SF1">
    <property type="entry name" value="PROTEIN TOLB"/>
    <property type="match status" value="1"/>
</dbReference>
<dbReference type="Gene3D" id="2.120.10.30">
    <property type="entry name" value="TolB, C-terminal domain"/>
    <property type="match status" value="2"/>
</dbReference>
<dbReference type="EMBL" id="CP011125">
    <property type="protein sequence ID" value="AKF11569.1"/>
    <property type="molecule type" value="Genomic_DNA"/>
</dbReference>
<name>A0A0F6SI48_9BACT</name>
<evidence type="ECO:0000256" key="1">
    <source>
        <dbReference type="ARBA" id="ARBA00009820"/>
    </source>
</evidence>
<feature type="signal peptide" evidence="3">
    <location>
        <begin position="1"/>
        <end position="22"/>
    </location>
</feature>
<feature type="chain" id="PRO_5002509866" evidence="3">
    <location>
        <begin position="23"/>
        <end position="451"/>
    </location>
</feature>
<dbReference type="InterPro" id="IPR011659">
    <property type="entry name" value="WD40"/>
</dbReference>
<feature type="compositionally biased region" description="Pro residues" evidence="2">
    <location>
        <begin position="42"/>
        <end position="54"/>
    </location>
</feature>
<accession>A0A0F6SI48</accession>
<sequence length="451" mass="48072">MKTRITSALAFVLALAASVAVVLPPLGTTSTAQEAAPRGSEAPPPEGAPVPPDEMLPNQVVIDVTAPERALYRIAVPNLLGDAEMGNSGAEVMRTDFRLVSLFEVLDARSFLADPAAEGLGITAAPWSSVGAQGVIKGQITRTGGQIRVEMRLYELARGTTATLSRTYNGAPGELRNFMHDFANLVMEQLTGRRGAFGTRITFARRVREGRKDVYVASFDGHSVSRVSSGRGVAMLPAFGPGGIWYSVLTDVGMFITRTGMEEAALIDAPESINMGVSICGSRAYFTSTRDGNAEIYSSALDGTDVRRLTDHPGIDVSPTCGGPGGLIAFVSNRHGSPQIFGMDSNGGGVRRLTFRGSYNQTPAWCPIGEERLLAFTGRAAGLDVFTVNIETQQYTRLTQGQGVNKDPAFSPDCRMVAFYSTRGGIFIASPEGLNQQLVVPGVAETLRWSR</sequence>
<dbReference type="Pfam" id="PF07676">
    <property type="entry name" value="PD40"/>
    <property type="match status" value="3"/>
</dbReference>
<dbReference type="GO" id="GO:0042597">
    <property type="term" value="C:periplasmic space"/>
    <property type="evidence" value="ECO:0007669"/>
    <property type="project" value="InterPro"/>
</dbReference>
<dbReference type="Proteomes" id="UP000034883">
    <property type="component" value="Chromosome"/>
</dbReference>
<dbReference type="InterPro" id="IPR011042">
    <property type="entry name" value="6-blade_b-propeller_TolB-like"/>
</dbReference>
<dbReference type="KEGG" id="samy:DB32_008718"/>
<dbReference type="InterPro" id="IPR007195">
    <property type="entry name" value="TolB_N"/>
</dbReference>
<dbReference type="GO" id="GO:0015031">
    <property type="term" value="P:protein transport"/>
    <property type="evidence" value="ECO:0007669"/>
    <property type="project" value="InterPro"/>
</dbReference>
<dbReference type="AlphaFoldDB" id="A0A0F6SI48"/>
<dbReference type="Pfam" id="PF04052">
    <property type="entry name" value="TolB_N"/>
    <property type="match status" value="1"/>
</dbReference>
<dbReference type="SUPFAM" id="SSF69304">
    <property type="entry name" value="Tricorn protease N-terminal domain"/>
    <property type="match status" value="1"/>
</dbReference>
<dbReference type="OrthoDB" id="9815657at2"/>
<feature type="domain" description="TolB N-terminal" evidence="4">
    <location>
        <begin position="61"/>
        <end position="160"/>
    </location>
</feature>
<gene>
    <name evidence="5" type="ORF">DB32_008718</name>
</gene>
<evidence type="ECO:0000313" key="5">
    <source>
        <dbReference type="EMBL" id="AKF11569.1"/>
    </source>
</evidence>
<keyword evidence="3" id="KW-0732">Signal</keyword>
<dbReference type="STRING" id="927083.DB32_008718"/>
<dbReference type="RefSeq" id="WP_053238422.1">
    <property type="nucleotide sequence ID" value="NZ_CP011125.1"/>
</dbReference>
<proteinExistence type="inferred from homology"/>
<organism evidence="5 6">
    <name type="scientific">Sandaracinus amylolyticus</name>
    <dbReference type="NCBI Taxonomy" id="927083"/>
    <lineage>
        <taxon>Bacteria</taxon>
        <taxon>Pseudomonadati</taxon>
        <taxon>Myxococcota</taxon>
        <taxon>Polyangia</taxon>
        <taxon>Polyangiales</taxon>
        <taxon>Sandaracinaceae</taxon>
        <taxon>Sandaracinus</taxon>
    </lineage>
</organism>
<evidence type="ECO:0000313" key="6">
    <source>
        <dbReference type="Proteomes" id="UP000034883"/>
    </source>
</evidence>
<protein>
    <submittedName>
        <fullName evidence="5">TolB protein</fullName>
    </submittedName>
</protein>
<dbReference type="PANTHER" id="PTHR36842">
    <property type="entry name" value="PROTEIN TOLB HOMOLOG"/>
    <property type="match status" value="1"/>
</dbReference>
<dbReference type="Gene3D" id="3.40.50.10070">
    <property type="entry name" value="TolB, N-terminal domain"/>
    <property type="match status" value="1"/>
</dbReference>